<name>A0ABV7VI53_9PROT</name>
<protein>
    <submittedName>
        <fullName evidence="3">Lipid-binding SYLF domain-containing protein</fullName>
    </submittedName>
</protein>
<keyword evidence="1" id="KW-0732">Signal</keyword>
<keyword evidence="4" id="KW-1185">Reference proteome</keyword>
<dbReference type="InterPro" id="IPR006311">
    <property type="entry name" value="TAT_signal"/>
</dbReference>
<dbReference type="PANTHER" id="PTHR15629">
    <property type="entry name" value="SH3YL1 PROTEIN"/>
    <property type="match status" value="1"/>
</dbReference>
<dbReference type="InterPro" id="IPR051702">
    <property type="entry name" value="SH3_domain_YSC84-like"/>
</dbReference>
<feature type="chain" id="PRO_5046438050" evidence="1">
    <location>
        <begin position="32"/>
        <end position="233"/>
    </location>
</feature>
<gene>
    <name evidence="3" type="ORF">ACFOOQ_11720</name>
</gene>
<dbReference type="EMBL" id="JBHRYJ010000002">
    <property type="protein sequence ID" value="MFC3676216.1"/>
    <property type="molecule type" value="Genomic_DNA"/>
</dbReference>
<evidence type="ECO:0000313" key="4">
    <source>
        <dbReference type="Proteomes" id="UP001595711"/>
    </source>
</evidence>
<feature type="signal peptide" evidence="1">
    <location>
        <begin position="1"/>
        <end position="31"/>
    </location>
</feature>
<feature type="domain" description="Ysc84 actin-binding" evidence="2">
    <location>
        <begin position="108"/>
        <end position="230"/>
    </location>
</feature>
<evidence type="ECO:0000313" key="3">
    <source>
        <dbReference type="EMBL" id="MFC3676216.1"/>
    </source>
</evidence>
<dbReference type="RefSeq" id="WP_379726408.1">
    <property type="nucleotide sequence ID" value="NZ_JBHRYJ010000002.1"/>
</dbReference>
<dbReference type="PANTHER" id="PTHR15629:SF2">
    <property type="entry name" value="SH3 DOMAIN-CONTAINING YSC84-LIKE PROTEIN 1"/>
    <property type="match status" value="1"/>
</dbReference>
<accession>A0ABV7VI53</accession>
<proteinExistence type="predicted"/>
<dbReference type="Pfam" id="PF04366">
    <property type="entry name" value="Ysc84"/>
    <property type="match status" value="1"/>
</dbReference>
<dbReference type="PROSITE" id="PS51318">
    <property type="entry name" value="TAT"/>
    <property type="match status" value="1"/>
</dbReference>
<dbReference type="Proteomes" id="UP001595711">
    <property type="component" value="Unassembled WGS sequence"/>
</dbReference>
<reference evidence="4" key="1">
    <citation type="journal article" date="2019" name="Int. J. Syst. Evol. Microbiol.">
        <title>The Global Catalogue of Microorganisms (GCM) 10K type strain sequencing project: providing services to taxonomists for standard genome sequencing and annotation.</title>
        <authorList>
            <consortium name="The Broad Institute Genomics Platform"/>
            <consortium name="The Broad Institute Genome Sequencing Center for Infectious Disease"/>
            <person name="Wu L."/>
            <person name="Ma J."/>
        </authorList>
    </citation>
    <scope>NUCLEOTIDE SEQUENCE [LARGE SCALE GENOMIC DNA]</scope>
    <source>
        <strain evidence="4">KCTC 42182</strain>
    </source>
</reference>
<evidence type="ECO:0000256" key="1">
    <source>
        <dbReference type="SAM" id="SignalP"/>
    </source>
</evidence>
<comment type="caution">
    <text evidence="3">The sequence shown here is derived from an EMBL/GenBank/DDBJ whole genome shotgun (WGS) entry which is preliminary data.</text>
</comment>
<sequence length="233" mass="23998">MHTRRSLLLTAAAGSSIALLGLATPNATALAATSDQGLVDEARITVQDFTGDTQFTDMRRKLARAKGVFIVPQLLKASFIIGGEGGSGVLLAKTQTGWSEPAIYTMGAGSIGLQIGGEASEVMLLLMSDKAVEAILRNEFKLGADASVAAGPVGAGIEAATTTNLGADILSYSKVKGLAAGISIEGAVISARHSRNAAYYGKQAHPRAILYENAVSNRGTLELRQALAAAEMP</sequence>
<organism evidence="3 4">
    <name type="scientific">Ferrovibrio xuzhouensis</name>
    <dbReference type="NCBI Taxonomy" id="1576914"/>
    <lineage>
        <taxon>Bacteria</taxon>
        <taxon>Pseudomonadati</taxon>
        <taxon>Pseudomonadota</taxon>
        <taxon>Alphaproteobacteria</taxon>
        <taxon>Rhodospirillales</taxon>
        <taxon>Rhodospirillaceae</taxon>
        <taxon>Ferrovibrio</taxon>
    </lineage>
</organism>
<dbReference type="CDD" id="cd11524">
    <property type="entry name" value="SYLF"/>
    <property type="match status" value="1"/>
</dbReference>
<evidence type="ECO:0000259" key="2">
    <source>
        <dbReference type="Pfam" id="PF04366"/>
    </source>
</evidence>
<dbReference type="InterPro" id="IPR007461">
    <property type="entry name" value="Ysc84_actin-binding"/>
</dbReference>